<organism evidence="2 3">
    <name type="scientific">Segniliparus rotundus (strain ATCC BAA-972 / CDC 1076 / CIP 108378 / DSM 44985 / JCM 13578)</name>
    <dbReference type="NCBI Taxonomy" id="640132"/>
    <lineage>
        <taxon>Bacteria</taxon>
        <taxon>Bacillati</taxon>
        <taxon>Actinomycetota</taxon>
        <taxon>Actinomycetes</taxon>
        <taxon>Mycobacteriales</taxon>
        <taxon>Segniliparaceae</taxon>
        <taxon>Segniliparus</taxon>
    </lineage>
</organism>
<sequence length="82" mass="9102">MGMERTPASKPEDGQRSPLATPAEVAAYRRTTLGQLAQERYKKRGCPYKKIGSRVFYDWQDVYAFVDQCGKQTALAGESGAL</sequence>
<reference evidence="2 3" key="1">
    <citation type="journal article" date="2010" name="Stand. Genomic Sci.">
        <title>Complete genome sequence of Segniliparus rotundus type strain (CDC 1076).</title>
        <authorList>
            <person name="Sikorski J."/>
            <person name="Lapidus A."/>
            <person name="Copeland A."/>
            <person name="Misra M."/>
            <person name="Glavina Del Rio T."/>
            <person name="Nolan M."/>
            <person name="Lucas S."/>
            <person name="Chen F."/>
            <person name="Tice H."/>
            <person name="Cheng J.F."/>
            <person name="Jando M."/>
            <person name="Schneider S."/>
            <person name="Bruce D."/>
            <person name="Goodwin L."/>
            <person name="Pitluck S."/>
            <person name="Liolios K."/>
            <person name="Mikhailova N."/>
            <person name="Pati A."/>
            <person name="Ivanova N."/>
            <person name="Mavromatis K."/>
            <person name="Chen A."/>
            <person name="Palaniappan K."/>
            <person name="Chertkov O."/>
            <person name="Land M."/>
            <person name="Hauser L."/>
            <person name="Chang Y.J."/>
            <person name="Jeffries C.D."/>
            <person name="Brettin T."/>
            <person name="Detter J.C."/>
            <person name="Han C."/>
            <person name="Rohde M."/>
            <person name="Goker M."/>
            <person name="Bristow J."/>
            <person name="Eisen J.A."/>
            <person name="Markowitz V."/>
            <person name="Hugenholtz P."/>
            <person name="Kyrpides N.C."/>
            <person name="Klenk H.P."/>
        </authorList>
    </citation>
    <scope>NUCLEOTIDE SEQUENCE [LARGE SCALE GENOMIC DNA]</scope>
    <source>
        <strain evidence="3">ATCC BAA-972 / CDC 1076 / CIP 108378 / DSM 44985 / JCM 13578</strain>
    </source>
</reference>
<evidence type="ECO:0000256" key="1">
    <source>
        <dbReference type="SAM" id="MobiDB-lite"/>
    </source>
</evidence>
<dbReference type="STRING" id="640132.Srot_1413"/>
<evidence type="ECO:0000313" key="3">
    <source>
        <dbReference type="Proteomes" id="UP000002247"/>
    </source>
</evidence>
<evidence type="ECO:0000313" key="2">
    <source>
        <dbReference type="EMBL" id="ADG97877.1"/>
    </source>
</evidence>
<accession>D6Z7E7</accession>
<proteinExistence type="predicted"/>
<feature type="region of interest" description="Disordered" evidence="1">
    <location>
        <begin position="1"/>
        <end position="22"/>
    </location>
</feature>
<dbReference type="EMBL" id="CP001958">
    <property type="protein sequence ID" value="ADG97877.1"/>
    <property type="molecule type" value="Genomic_DNA"/>
</dbReference>
<dbReference type="AlphaFoldDB" id="D6Z7E7"/>
<gene>
    <name evidence="2" type="ordered locus">Srot_1413</name>
</gene>
<keyword evidence="3" id="KW-1185">Reference proteome</keyword>
<evidence type="ECO:0008006" key="4">
    <source>
        <dbReference type="Google" id="ProtNLM"/>
    </source>
</evidence>
<dbReference type="Proteomes" id="UP000002247">
    <property type="component" value="Chromosome"/>
</dbReference>
<protein>
    <recommendedName>
        <fullName evidence="4">Helix-turn-helix domain-containing protein</fullName>
    </recommendedName>
</protein>
<name>D6Z7E7_SEGRD</name>
<dbReference type="HOGENOM" id="CLU_2556347_0_0_11"/>
<dbReference type="KEGG" id="srt:Srot_1413"/>